<evidence type="ECO:0000313" key="1">
    <source>
        <dbReference type="EMBL" id="JAE04701.1"/>
    </source>
</evidence>
<dbReference type="EMBL" id="GBRH01193195">
    <property type="protein sequence ID" value="JAE04701.1"/>
    <property type="molecule type" value="Transcribed_RNA"/>
</dbReference>
<proteinExistence type="predicted"/>
<reference evidence="1" key="2">
    <citation type="journal article" date="2015" name="Data Brief">
        <title>Shoot transcriptome of the giant reed, Arundo donax.</title>
        <authorList>
            <person name="Barrero R.A."/>
            <person name="Guerrero F.D."/>
            <person name="Moolhuijzen P."/>
            <person name="Goolsby J.A."/>
            <person name="Tidwell J."/>
            <person name="Bellgard S.E."/>
            <person name="Bellgard M.I."/>
        </authorList>
    </citation>
    <scope>NUCLEOTIDE SEQUENCE</scope>
    <source>
        <tissue evidence="1">Shoot tissue taken approximately 20 cm above the soil surface</tissue>
    </source>
</reference>
<sequence>MQNSCSSMFVTPPCCFAFRLCVLLKYLYYKCEANGITVIYTSLLC</sequence>
<accession>A0A0A9F3K2</accession>
<name>A0A0A9F3K2_ARUDO</name>
<organism evidence="1">
    <name type="scientific">Arundo donax</name>
    <name type="common">Giant reed</name>
    <name type="synonym">Donax arundinaceus</name>
    <dbReference type="NCBI Taxonomy" id="35708"/>
    <lineage>
        <taxon>Eukaryota</taxon>
        <taxon>Viridiplantae</taxon>
        <taxon>Streptophyta</taxon>
        <taxon>Embryophyta</taxon>
        <taxon>Tracheophyta</taxon>
        <taxon>Spermatophyta</taxon>
        <taxon>Magnoliopsida</taxon>
        <taxon>Liliopsida</taxon>
        <taxon>Poales</taxon>
        <taxon>Poaceae</taxon>
        <taxon>PACMAD clade</taxon>
        <taxon>Arundinoideae</taxon>
        <taxon>Arundineae</taxon>
        <taxon>Arundo</taxon>
    </lineage>
</organism>
<dbReference type="AlphaFoldDB" id="A0A0A9F3K2"/>
<reference evidence="1" key="1">
    <citation type="submission" date="2014-09" db="EMBL/GenBank/DDBJ databases">
        <authorList>
            <person name="Magalhaes I.L.F."/>
            <person name="Oliveira U."/>
            <person name="Santos F.R."/>
            <person name="Vidigal T.H.D.A."/>
            <person name="Brescovit A.D."/>
            <person name="Santos A.J."/>
        </authorList>
    </citation>
    <scope>NUCLEOTIDE SEQUENCE</scope>
    <source>
        <tissue evidence="1">Shoot tissue taken approximately 20 cm above the soil surface</tissue>
    </source>
</reference>
<protein>
    <submittedName>
        <fullName evidence="1">Uncharacterized protein</fullName>
    </submittedName>
</protein>